<keyword evidence="5" id="KW-0287">Flowering</keyword>
<dbReference type="GO" id="GO:0000338">
    <property type="term" value="P:protein deneddylation"/>
    <property type="evidence" value="ECO:0007669"/>
    <property type="project" value="TreeGrafter"/>
</dbReference>
<dbReference type="Gene3D" id="3.40.395.10">
    <property type="entry name" value="Adenoviral Proteinase, Chain A"/>
    <property type="match status" value="1"/>
</dbReference>
<gene>
    <name evidence="8" type="ORF">FSB_LOCUS57464</name>
</gene>
<dbReference type="GO" id="GO:0019784">
    <property type="term" value="F:deNEDDylase activity"/>
    <property type="evidence" value="ECO:0007669"/>
    <property type="project" value="InterPro"/>
</dbReference>
<dbReference type="PANTHER" id="PTHR46468:SF1">
    <property type="entry name" value="SENTRIN-SPECIFIC PROTEASE 8"/>
    <property type="match status" value="1"/>
</dbReference>
<keyword evidence="2" id="KW-0645">Protease</keyword>
<feature type="domain" description="Ubiquitin-like protease family profile" evidence="7">
    <location>
        <begin position="71"/>
        <end position="103"/>
    </location>
</feature>
<evidence type="ECO:0000259" key="7">
    <source>
        <dbReference type="Pfam" id="PF02902"/>
    </source>
</evidence>
<evidence type="ECO:0000256" key="1">
    <source>
        <dbReference type="ARBA" id="ARBA00005234"/>
    </source>
</evidence>
<name>A0A2N9IXH7_FAGSY</name>
<organism evidence="8">
    <name type="scientific">Fagus sylvatica</name>
    <name type="common">Beechnut</name>
    <dbReference type="NCBI Taxonomy" id="28930"/>
    <lineage>
        <taxon>Eukaryota</taxon>
        <taxon>Viridiplantae</taxon>
        <taxon>Streptophyta</taxon>
        <taxon>Embryophyta</taxon>
        <taxon>Tracheophyta</taxon>
        <taxon>Spermatophyta</taxon>
        <taxon>Magnoliopsida</taxon>
        <taxon>eudicotyledons</taxon>
        <taxon>Gunneridae</taxon>
        <taxon>Pentapetalae</taxon>
        <taxon>rosids</taxon>
        <taxon>fabids</taxon>
        <taxon>Fagales</taxon>
        <taxon>Fagaceae</taxon>
        <taxon>Fagus</taxon>
    </lineage>
</organism>
<comment type="similarity">
    <text evidence="1">Belongs to the peptidase C48 family.</text>
</comment>
<dbReference type="EMBL" id="OIVN01006277">
    <property type="protein sequence ID" value="SPD29582.1"/>
    <property type="molecule type" value="Genomic_DNA"/>
</dbReference>
<keyword evidence="5" id="KW-0221">Differentiation</keyword>
<sequence length="204" mass="22634">MEGVNNGHALKLYEAVKGFMGKAAEPTTLPSSSSSQGRTRKRKDMSATTKAVAVAKSGAAADAAPSFIECNTPQQTNGYDCGLYVIAIAKVICQWHSSKSKDKESNWISAIERHVDASLEMTMRKEELKKDMDVEVSIVRRTCVLLLAELMRVRQVVKAKVREEAVRLALEWKEKIREGIVVKCPRRPWSWAGAFGFADKASKF</sequence>
<evidence type="ECO:0000256" key="4">
    <source>
        <dbReference type="ARBA" id="ARBA00022807"/>
    </source>
</evidence>
<evidence type="ECO:0000256" key="3">
    <source>
        <dbReference type="ARBA" id="ARBA00022801"/>
    </source>
</evidence>
<dbReference type="SUPFAM" id="SSF54001">
    <property type="entry name" value="Cysteine proteinases"/>
    <property type="match status" value="1"/>
</dbReference>
<keyword evidence="3" id="KW-0378">Hydrolase</keyword>
<evidence type="ECO:0000256" key="2">
    <source>
        <dbReference type="ARBA" id="ARBA00022670"/>
    </source>
</evidence>
<keyword evidence="4" id="KW-0788">Thiol protease</keyword>
<accession>A0A2N9IXH7</accession>
<dbReference type="GO" id="GO:0009908">
    <property type="term" value="P:flower development"/>
    <property type="evidence" value="ECO:0007669"/>
    <property type="project" value="UniProtKB-KW"/>
</dbReference>
<dbReference type="GO" id="GO:0006508">
    <property type="term" value="P:proteolysis"/>
    <property type="evidence" value="ECO:0007669"/>
    <property type="project" value="UniProtKB-KW"/>
</dbReference>
<dbReference type="GO" id="GO:0030154">
    <property type="term" value="P:cell differentiation"/>
    <property type="evidence" value="ECO:0007669"/>
    <property type="project" value="UniProtKB-KW"/>
</dbReference>
<reference evidence="8" key="1">
    <citation type="submission" date="2018-02" db="EMBL/GenBank/DDBJ databases">
        <authorList>
            <person name="Cohen D.B."/>
            <person name="Kent A.D."/>
        </authorList>
    </citation>
    <scope>NUCLEOTIDE SEQUENCE</scope>
</reference>
<dbReference type="Pfam" id="PF02902">
    <property type="entry name" value="Peptidase_C48"/>
    <property type="match status" value="1"/>
</dbReference>
<dbReference type="InterPro" id="IPR012474">
    <property type="entry name" value="Frigida"/>
</dbReference>
<dbReference type="GO" id="GO:0008234">
    <property type="term" value="F:cysteine-type peptidase activity"/>
    <property type="evidence" value="ECO:0007669"/>
    <property type="project" value="UniProtKB-KW"/>
</dbReference>
<dbReference type="InterPro" id="IPR044613">
    <property type="entry name" value="Nep1/2-like"/>
</dbReference>
<feature type="compositionally biased region" description="Polar residues" evidence="6">
    <location>
        <begin position="28"/>
        <end position="37"/>
    </location>
</feature>
<dbReference type="InterPro" id="IPR003653">
    <property type="entry name" value="Peptidase_C48_C"/>
</dbReference>
<dbReference type="PANTHER" id="PTHR46468">
    <property type="entry name" value="SENTRIN-SPECIFIC PROTEASE 8"/>
    <property type="match status" value="1"/>
</dbReference>
<proteinExistence type="inferred from homology"/>
<dbReference type="AlphaFoldDB" id="A0A2N9IXH7"/>
<dbReference type="InterPro" id="IPR038765">
    <property type="entry name" value="Papain-like_cys_pep_sf"/>
</dbReference>
<feature type="region of interest" description="Disordered" evidence="6">
    <location>
        <begin position="24"/>
        <end position="48"/>
    </location>
</feature>
<evidence type="ECO:0000256" key="5">
    <source>
        <dbReference type="RuleBase" id="RU364012"/>
    </source>
</evidence>
<dbReference type="Pfam" id="PF07899">
    <property type="entry name" value="Frigida"/>
    <property type="match status" value="1"/>
</dbReference>
<evidence type="ECO:0000256" key="6">
    <source>
        <dbReference type="SAM" id="MobiDB-lite"/>
    </source>
</evidence>
<protein>
    <recommendedName>
        <fullName evidence="5">FRIGIDA-like protein</fullName>
    </recommendedName>
</protein>
<evidence type="ECO:0000313" key="8">
    <source>
        <dbReference type="EMBL" id="SPD29582.1"/>
    </source>
</evidence>
<comment type="similarity">
    <text evidence="5">Belongs to the Frigida family.</text>
</comment>
<keyword evidence="5" id="KW-0217">Developmental protein</keyword>